<protein>
    <recommendedName>
        <fullName evidence="7">HYR domain-containing protein</fullName>
    </recommendedName>
</protein>
<feature type="domain" description="EGF-like" evidence="3">
    <location>
        <begin position="87"/>
        <end position="130"/>
    </location>
</feature>
<dbReference type="CDD" id="cd00161">
    <property type="entry name" value="beta-trefoil_Ricin-like"/>
    <property type="match status" value="1"/>
</dbReference>
<name>A0A150G8N4_GONPE</name>
<dbReference type="InterPro" id="IPR003410">
    <property type="entry name" value="HYR_dom"/>
</dbReference>
<dbReference type="InterPro" id="IPR000742">
    <property type="entry name" value="EGF"/>
</dbReference>
<sequence>MTSFSYPVHQSNLLRGSYSTTRMDFGVETCAKVAAKPDVCGLLSPCGEAGSFTSCTPGTENGKPSWTSWSCTCAAGFYFDATLKKCSAANCATGSQPCGTGGTCTNINSMAYNCTCKRAFFFDPQSKTCLGTCKPGYFFDALGTKICQRNPCFDPAVCGGPDKAASCNPFNSTTYTCTCKSGFYFDAVTKTCKADLCAAAQSPCGPSEAFSKCALSATSATEVLGYKCTCRPGFNFQDGTCVRGSDASGACANSPCGDAAAFSRCTPMGSVTPSYVCACNTPAYLFDGTEGKCLANPCTKDGASPCGAAGTFTSCVPKSSTGYTCACAPGYFFNGVTCQGNLMADNDFTCNSCIGATNPCGNSTDATCAPTSGTDYSCGCPTGQAFDQLAKRCVADTTPPVVTVPTGIVVEAADALGAIVLYTVTASDVQSPGPLTPTCNPPSGSKFAITGSGVGQQVVCTASDSAKNTVTKSFRVRVVDTKPPSLEPIANMIQESSDPIGMTIDFSSKLVYSDLVSGATVACDGPANNFFEVGEPTKGTCTTSGGTTADGTATCVQSTDGSLAAIESTVVTCTATDGYGNKAVQSFTVTVVKPTPPLFTSLVDVVVDAEDANGATVVYALPTAIDAMSPTNKDTGAATVTCFPASGNKFAIGITVIACTAADSLGMKSTATFTITVTCTWTSPLISGTAPSSAITPFDETTAASGGLYPISKVSITAGDFLNGIAVTYSGSKAAAMWRGAVGGSLGLSELGLEAGESITGVVVGYGSYISAIGLNTNRRSVRYLAGNTFVEGTTTSSSAGTPSTAPTCAPAGSRARLIAVKGSSVTTGSGVRLQSLAFVWSWDAAATLIVPDDITVEAPTPDGVAVSYTVVATNDADFSCNPPSGSTFTVKKTTVTCQIAGGGASDTFAVTVAPPTPPVFVPSVLPGVPVTATTPNGALVEFPAFTVTDALSGPPMVVCEPPSNSFFAIGTTEVKCTAVDRLQLSATATFNVVVARNSKFADPTLALPADMTYEGIKDAATRSITYTVTPSVNVPFTCSPPSGSPFEVGKTTAVTCSVDGYAASSSFKVTIAAPAPPVFSEVPADVFVQSNTRLGAVVEFTVSATDALSGISSLECQPPSGFTFPLGVSSVTCTATDGVGQQASATFKVTVNSPCSSPVSPCGGDGAYTSCRNIGSYDFACACAIGYTQDGTGACTSVLQQATTILTSAASVNQCLDATDGKCRPPAGSLLQQPCTRTAYQSFTFVPTWGGAYAVCSSAFGNARCVQAASAGDVTLAASDPQGAPDQRFYARPVNSTGYTLSPVQQPTKCLAVEGASDLGGAKVVLASCPTSSRLVPKEQLFVLPVDTGICEQGLNRESLEGFKAAFKDIVADVWSTPGVPITKSQVNILGSTVQGVAVDFSDAVDYRRHRRVLLQEGVRGQVPVQLRFAVTWPIAAYPPDEAPLAEVLSATVTAHVDTVKPVISAASSSLVVSDFAPLAVTLPVVTASDDFYVSAPLSCDPPSGSLFAAGTTNVVCKALDGSGNYEIATIPVVVTGCPAGKYLLSGQCYADPCANNPCATTYAPGAMCSFAKDASSAYSCTCPTGTSLLTPPGLRMACYACPDVAGYTVYMGADAAGSGDNAGAILDPGPKCSADPTCMGFNIGLRANYSAGWLKDTKQVTASVHSNLCFYIKKTGA</sequence>
<dbReference type="InterPro" id="IPR036404">
    <property type="entry name" value="Jacalin-like_lectin_dom_sf"/>
</dbReference>
<organism evidence="5 6">
    <name type="scientific">Gonium pectorale</name>
    <name type="common">Green alga</name>
    <dbReference type="NCBI Taxonomy" id="33097"/>
    <lineage>
        <taxon>Eukaryota</taxon>
        <taxon>Viridiplantae</taxon>
        <taxon>Chlorophyta</taxon>
        <taxon>core chlorophytes</taxon>
        <taxon>Chlorophyceae</taxon>
        <taxon>CS clade</taxon>
        <taxon>Chlamydomonadales</taxon>
        <taxon>Volvocaceae</taxon>
        <taxon>Gonium</taxon>
    </lineage>
</organism>
<evidence type="ECO:0000313" key="6">
    <source>
        <dbReference type="Proteomes" id="UP000075714"/>
    </source>
</evidence>
<dbReference type="Gene3D" id="2.90.20.10">
    <property type="entry name" value="Plasmodium vivax P25 domain"/>
    <property type="match status" value="1"/>
</dbReference>
<evidence type="ECO:0000256" key="2">
    <source>
        <dbReference type="PROSITE-ProRule" id="PRU00076"/>
    </source>
</evidence>
<evidence type="ECO:0008006" key="7">
    <source>
        <dbReference type="Google" id="ProtNLM"/>
    </source>
</evidence>
<dbReference type="EMBL" id="LSYV01000048">
    <property type="protein sequence ID" value="KXZ46123.1"/>
    <property type="molecule type" value="Genomic_DNA"/>
</dbReference>
<reference evidence="6" key="1">
    <citation type="journal article" date="2016" name="Nat. Commun.">
        <title>The Gonium pectorale genome demonstrates co-option of cell cycle regulation during the evolution of multicellularity.</title>
        <authorList>
            <person name="Hanschen E.R."/>
            <person name="Marriage T.N."/>
            <person name="Ferris P.J."/>
            <person name="Hamaji T."/>
            <person name="Toyoda A."/>
            <person name="Fujiyama A."/>
            <person name="Neme R."/>
            <person name="Noguchi H."/>
            <person name="Minakuchi Y."/>
            <person name="Suzuki M."/>
            <person name="Kawai-Toyooka H."/>
            <person name="Smith D.R."/>
            <person name="Sparks H."/>
            <person name="Anderson J."/>
            <person name="Bakaric R."/>
            <person name="Luria V."/>
            <person name="Karger A."/>
            <person name="Kirschner M.W."/>
            <person name="Durand P.M."/>
            <person name="Michod R.E."/>
            <person name="Nozaki H."/>
            <person name="Olson B.J."/>
        </authorList>
    </citation>
    <scope>NUCLEOTIDE SEQUENCE [LARGE SCALE GENOMIC DNA]</scope>
    <source>
        <strain evidence="6">NIES-2863</strain>
    </source>
</reference>
<dbReference type="InterPro" id="IPR009030">
    <property type="entry name" value="Growth_fac_rcpt_cys_sf"/>
</dbReference>
<dbReference type="SMART" id="SM00915">
    <property type="entry name" value="Jacalin"/>
    <property type="match status" value="1"/>
</dbReference>
<comment type="caution">
    <text evidence="5">The sequence shown here is derived from an EMBL/GenBank/DDBJ whole genome shotgun (WGS) entry which is preliminary data.</text>
</comment>
<dbReference type="InterPro" id="IPR001229">
    <property type="entry name" value="Jacalin-like_lectin_dom"/>
</dbReference>
<dbReference type="PANTHER" id="PTHR24273:SF32">
    <property type="entry name" value="HYALIN"/>
    <property type="match status" value="1"/>
</dbReference>
<feature type="domain" description="HYR" evidence="4">
    <location>
        <begin position="592"/>
        <end position="679"/>
    </location>
</feature>
<dbReference type="Gene3D" id="2.100.10.30">
    <property type="entry name" value="Jacalin-like lectin domain"/>
    <property type="match status" value="1"/>
</dbReference>
<evidence type="ECO:0000259" key="4">
    <source>
        <dbReference type="PROSITE" id="PS50825"/>
    </source>
</evidence>
<evidence type="ECO:0000313" key="5">
    <source>
        <dbReference type="EMBL" id="KXZ46123.1"/>
    </source>
</evidence>
<dbReference type="PROSITE" id="PS01186">
    <property type="entry name" value="EGF_2"/>
    <property type="match status" value="2"/>
</dbReference>
<comment type="caution">
    <text evidence="2">Lacks conserved residue(s) required for the propagation of feature annotation.</text>
</comment>
<dbReference type="STRING" id="33097.A0A150G8N4"/>
<keyword evidence="6" id="KW-1185">Reference proteome</keyword>
<dbReference type="Pfam" id="PF02494">
    <property type="entry name" value="HYR"/>
    <property type="match status" value="2"/>
</dbReference>
<dbReference type="PANTHER" id="PTHR24273">
    <property type="entry name" value="FI04643P-RELATED"/>
    <property type="match status" value="1"/>
</dbReference>
<feature type="domain" description="HYR" evidence="4">
    <location>
        <begin position="1073"/>
        <end position="1154"/>
    </location>
</feature>
<dbReference type="SUPFAM" id="SSF50370">
    <property type="entry name" value="Ricin B-like lectins"/>
    <property type="match status" value="1"/>
</dbReference>
<evidence type="ECO:0000256" key="1">
    <source>
        <dbReference type="ARBA" id="ARBA00022737"/>
    </source>
</evidence>
<proteinExistence type="predicted"/>
<accession>A0A150G8N4</accession>
<dbReference type="Proteomes" id="UP000075714">
    <property type="component" value="Unassembled WGS sequence"/>
</dbReference>
<dbReference type="InterPro" id="IPR035992">
    <property type="entry name" value="Ricin_B-like_lectins"/>
</dbReference>
<dbReference type="SMART" id="SM00181">
    <property type="entry name" value="EGF"/>
    <property type="match status" value="9"/>
</dbReference>
<dbReference type="SUPFAM" id="SSF57184">
    <property type="entry name" value="Growth factor receptor domain"/>
    <property type="match status" value="1"/>
</dbReference>
<dbReference type="SUPFAM" id="SSF51101">
    <property type="entry name" value="Mannose-binding lectins"/>
    <property type="match status" value="1"/>
</dbReference>
<dbReference type="PROSITE" id="PS50026">
    <property type="entry name" value="EGF_3"/>
    <property type="match status" value="1"/>
</dbReference>
<dbReference type="OrthoDB" id="4062651at2759"/>
<gene>
    <name evidence="5" type="ORF">GPECTOR_47g401</name>
</gene>
<dbReference type="Gene3D" id="2.80.10.50">
    <property type="match status" value="1"/>
</dbReference>
<keyword evidence="2" id="KW-0245">EGF-like domain</keyword>
<keyword evidence="1" id="KW-0677">Repeat</keyword>
<evidence type="ECO:0000259" key="3">
    <source>
        <dbReference type="PROSITE" id="PS50026"/>
    </source>
</evidence>
<dbReference type="PROSITE" id="PS50825">
    <property type="entry name" value="HYR"/>
    <property type="match status" value="2"/>
</dbReference>
<dbReference type="Pfam" id="PF01419">
    <property type="entry name" value="Jacalin"/>
    <property type="match status" value="1"/>
</dbReference>